<feature type="region of interest" description="Disordered" evidence="1">
    <location>
        <begin position="62"/>
        <end position="101"/>
    </location>
</feature>
<evidence type="ECO:0000256" key="1">
    <source>
        <dbReference type="SAM" id="MobiDB-lite"/>
    </source>
</evidence>
<protein>
    <submittedName>
        <fullName evidence="2">Uncharacterized protein</fullName>
    </submittedName>
</protein>
<evidence type="ECO:0000313" key="3">
    <source>
        <dbReference type="Proteomes" id="UP000587070"/>
    </source>
</evidence>
<reference evidence="2 3" key="1">
    <citation type="submission" date="2020-08" db="EMBL/GenBank/DDBJ databases">
        <title>Genome sequencing of Purple Non-Sulfur Bacteria from various extreme environments.</title>
        <authorList>
            <person name="Mayer M."/>
        </authorList>
    </citation>
    <scope>NUCLEOTIDE SEQUENCE [LARGE SCALE GENOMIC DNA]</scope>
    <source>
        <strain evidence="2 3">2761</strain>
    </source>
</reference>
<keyword evidence="3" id="KW-1185">Reference proteome</keyword>
<evidence type="ECO:0000313" key="2">
    <source>
        <dbReference type="EMBL" id="MBB4248346.1"/>
    </source>
</evidence>
<sequence length="101" mass="10797">MSDITRLRSALFATLDDLRDPAKTIDLDRVKAINETAKNITDTAKVEVNFLRVTGAAEGSGFIPTYKPALPGGTSESQSTATGTKTIEHVPGGTKITHRLK</sequence>
<dbReference type="RefSeq" id="WP_184415184.1">
    <property type="nucleotide sequence ID" value="NZ_JACIGE010000010.1"/>
</dbReference>
<dbReference type="AlphaFoldDB" id="A0A840G921"/>
<dbReference type="Proteomes" id="UP000587070">
    <property type="component" value="Unassembled WGS sequence"/>
</dbReference>
<feature type="compositionally biased region" description="Polar residues" evidence="1">
    <location>
        <begin position="74"/>
        <end position="85"/>
    </location>
</feature>
<accession>A0A840G921</accession>
<gene>
    <name evidence="2" type="ORF">GGD90_002738</name>
</gene>
<organism evidence="2 3">
    <name type="scientific">Rhodocyclus tenuis</name>
    <name type="common">Rhodospirillum tenue</name>
    <dbReference type="NCBI Taxonomy" id="1066"/>
    <lineage>
        <taxon>Bacteria</taxon>
        <taxon>Pseudomonadati</taxon>
        <taxon>Pseudomonadota</taxon>
        <taxon>Betaproteobacteria</taxon>
        <taxon>Rhodocyclales</taxon>
        <taxon>Rhodocyclaceae</taxon>
        <taxon>Rhodocyclus</taxon>
    </lineage>
</organism>
<comment type="caution">
    <text evidence="2">The sequence shown here is derived from an EMBL/GenBank/DDBJ whole genome shotgun (WGS) entry which is preliminary data.</text>
</comment>
<dbReference type="EMBL" id="JACIGE010000010">
    <property type="protein sequence ID" value="MBB4248346.1"/>
    <property type="molecule type" value="Genomic_DNA"/>
</dbReference>
<proteinExistence type="predicted"/>
<name>A0A840G921_RHOTE</name>